<dbReference type="STRING" id="660517.SAMN04487946_1046"/>
<dbReference type="OrthoDB" id="304993at2157"/>
<dbReference type="AlphaFoldDB" id="A0A1H3FLT5"/>
<sequence>MAPGRSDPTLCIDDSTGHPEAWQFGRETTRLTFDNTYVDAATAASGELANSLDRESDRFEPYDGLDVSVEGRLAWADGTAPTGSFDHSLPAVRATACGRRTETTGAPTRGALTPAASMA</sequence>
<accession>A0A1H3FLT5</accession>
<evidence type="ECO:0000256" key="1">
    <source>
        <dbReference type="SAM" id="MobiDB-lite"/>
    </source>
</evidence>
<proteinExistence type="predicted"/>
<name>A0A1H3FLT5_9EURY</name>
<organism evidence="2 3">
    <name type="scientific">Halobellus clavatus</name>
    <dbReference type="NCBI Taxonomy" id="660517"/>
    <lineage>
        <taxon>Archaea</taxon>
        <taxon>Methanobacteriati</taxon>
        <taxon>Methanobacteriota</taxon>
        <taxon>Stenosarchaea group</taxon>
        <taxon>Halobacteria</taxon>
        <taxon>Halobacteriales</taxon>
        <taxon>Haloferacaceae</taxon>
        <taxon>Halobellus</taxon>
    </lineage>
</organism>
<gene>
    <name evidence="2" type="ORF">SAMN04487946_1046</name>
</gene>
<dbReference type="Proteomes" id="UP000199170">
    <property type="component" value="Unassembled WGS sequence"/>
</dbReference>
<evidence type="ECO:0000313" key="2">
    <source>
        <dbReference type="EMBL" id="SDX91328.1"/>
    </source>
</evidence>
<evidence type="ECO:0000313" key="3">
    <source>
        <dbReference type="Proteomes" id="UP000199170"/>
    </source>
</evidence>
<protein>
    <submittedName>
        <fullName evidence="2">Uncharacterized protein</fullName>
    </submittedName>
</protein>
<feature type="region of interest" description="Disordered" evidence="1">
    <location>
        <begin position="96"/>
        <end position="119"/>
    </location>
</feature>
<dbReference type="EMBL" id="FNPB01000004">
    <property type="protein sequence ID" value="SDX91328.1"/>
    <property type="molecule type" value="Genomic_DNA"/>
</dbReference>
<reference evidence="3" key="1">
    <citation type="submission" date="2016-10" db="EMBL/GenBank/DDBJ databases">
        <authorList>
            <person name="Varghese N."/>
            <person name="Submissions S."/>
        </authorList>
    </citation>
    <scope>NUCLEOTIDE SEQUENCE [LARGE SCALE GENOMIC DNA]</scope>
    <source>
        <strain evidence="3">CGMCC 1.10118</strain>
    </source>
</reference>
<dbReference type="RefSeq" id="WP_089766596.1">
    <property type="nucleotide sequence ID" value="NZ_FNPB01000004.1"/>
</dbReference>
<keyword evidence="3" id="KW-1185">Reference proteome</keyword>